<dbReference type="PANTHER" id="PTHR10434:SF64">
    <property type="entry name" value="1-ACYL-SN-GLYCEROL-3-PHOSPHATE ACYLTRANSFERASE-RELATED"/>
    <property type="match status" value="1"/>
</dbReference>
<dbReference type="PANTHER" id="PTHR10434">
    <property type="entry name" value="1-ACYL-SN-GLYCEROL-3-PHOSPHATE ACYLTRANSFERASE"/>
    <property type="match status" value="1"/>
</dbReference>
<evidence type="ECO:0000256" key="7">
    <source>
        <dbReference type="RuleBase" id="RU361267"/>
    </source>
</evidence>
<keyword evidence="6 7" id="KW-0012">Acyltransferase</keyword>
<keyword evidence="7" id="KW-0594">Phospholipid biosynthesis</keyword>
<dbReference type="EC" id="2.3.1.51" evidence="7"/>
<dbReference type="CDD" id="cd07989">
    <property type="entry name" value="LPLAT_AGPAT-like"/>
    <property type="match status" value="1"/>
</dbReference>
<keyword evidence="7" id="KW-1208">Phospholipid metabolism</keyword>
<evidence type="ECO:0000256" key="4">
    <source>
        <dbReference type="ARBA" id="ARBA00022679"/>
    </source>
</evidence>
<proteinExistence type="inferred from homology"/>
<sequence>MGFIRYLWTIIAFMGYMGYAPFFVRGVEKRKGKEREEYIKFHVGRWGKRSFSFPGSKVHVMNAQNIPSKGPYIIIANHQSMLDITLIQGYLNAHTGFIAKKELGKFFTVGSFLKILGGELIDRENPREAVLAIENLVKRMKDEDQVIAIFPEGTRSTDGEIHEFKAGAMKIVTKAKVPILPVAISGTEKSMPRGSLYIKKSEIYLSILPLIEVEEFNELSTKEISNLVREKISSEVHRIRSLGR</sequence>
<evidence type="ECO:0000256" key="5">
    <source>
        <dbReference type="ARBA" id="ARBA00023098"/>
    </source>
</evidence>
<dbReference type="GO" id="GO:0006654">
    <property type="term" value="P:phosphatidic acid biosynthetic process"/>
    <property type="evidence" value="ECO:0007669"/>
    <property type="project" value="TreeGrafter"/>
</dbReference>
<feature type="domain" description="Phospholipid/glycerol acyltransferase" evidence="9">
    <location>
        <begin position="72"/>
        <end position="187"/>
    </location>
</feature>
<dbReference type="EMBL" id="DTPE01000229">
    <property type="protein sequence ID" value="HGE75626.1"/>
    <property type="molecule type" value="Genomic_DNA"/>
</dbReference>
<dbReference type="SUPFAM" id="SSF69593">
    <property type="entry name" value="Glycerol-3-phosphate (1)-acyltransferase"/>
    <property type="match status" value="1"/>
</dbReference>
<dbReference type="SMART" id="SM00563">
    <property type="entry name" value="PlsC"/>
    <property type="match status" value="1"/>
</dbReference>
<dbReference type="NCBIfam" id="TIGR00530">
    <property type="entry name" value="AGP_acyltrn"/>
    <property type="match status" value="1"/>
</dbReference>
<dbReference type="Pfam" id="PF01553">
    <property type="entry name" value="Acyltransferase"/>
    <property type="match status" value="1"/>
</dbReference>
<protein>
    <recommendedName>
        <fullName evidence="7">1-acyl-sn-glycerol-3-phosphate acyltransferase</fullName>
        <ecNumber evidence="7">2.3.1.51</ecNumber>
    </recommendedName>
</protein>
<gene>
    <name evidence="10" type="ORF">ENX73_05830</name>
</gene>
<evidence type="ECO:0000256" key="2">
    <source>
        <dbReference type="ARBA" id="ARBA00008655"/>
    </source>
</evidence>
<comment type="similarity">
    <text evidence="2 7">Belongs to the 1-acyl-sn-glycerol-3-phosphate acyltransferase family.</text>
</comment>
<comment type="catalytic activity">
    <reaction evidence="7">
        <text>a 1-acyl-sn-glycero-3-phosphate + an acyl-CoA = a 1,2-diacyl-sn-glycero-3-phosphate + CoA</text>
        <dbReference type="Rhea" id="RHEA:19709"/>
        <dbReference type="ChEBI" id="CHEBI:57287"/>
        <dbReference type="ChEBI" id="CHEBI:57970"/>
        <dbReference type="ChEBI" id="CHEBI:58342"/>
        <dbReference type="ChEBI" id="CHEBI:58608"/>
        <dbReference type="EC" id="2.3.1.51"/>
    </reaction>
</comment>
<organism evidence="10">
    <name type="scientific">Mesoaciditoga lauensis</name>
    <dbReference type="NCBI Taxonomy" id="1495039"/>
    <lineage>
        <taxon>Bacteria</taxon>
        <taxon>Thermotogati</taxon>
        <taxon>Thermotogota</taxon>
        <taxon>Thermotogae</taxon>
        <taxon>Mesoaciditogales</taxon>
        <taxon>Mesoaciditogaceae</taxon>
        <taxon>Mesoaciditoga</taxon>
    </lineage>
</organism>
<comment type="pathway">
    <text evidence="1">Lipid metabolism.</text>
</comment>
<accession>A0A7V3RFC4</accession>
<evidence type="ECO:0000256" key="8">
    <source>
        <dbReference type="SAM" id="Phobius"/>
    </source>
</evidence>
<evidence type="ECO:0000313" key="10">
    <source>
        <dbReference type="EMBL" id="HGE75626.1"/>
    </source>
</evidence>
<comment type="caution">
    <text evidence="10">The sequence shown here is derived from an EMBL/GenBank/DDBJ whole genome shotgun (WGS) entry which is preliminary data.</text>
</comment>
<keyword evidence="3 7" id="KW-0444">Lipid biosynthesis</keyword>
<evidence type="ECO:0000259" key="9">
    <source>
        <dbReference type="SMART" id="SM00563"/>
    </source>
</evidence>
<keyword evidence="4 7" id="KW-0808">Transferase</keyword>
<reference evidence="10" key="1">
    <citation type="journal article" date="2020" name="mSystems">
        <title>Genome- and Community-Level Interaction Insights into Carbon Utilization and Element Cycling Functions of Hydrothermarchaeota in Hydrothermal Sediment.</title>
        <authorList>
            <person name="Zhou Z."/>
            <person name="Liu Y."/>
            <person name="Xu W."/>
            <person name="Pan J."/>
            <person name="Luo Z.H."/>
            <person name="Li M."/>
        </authorList>
    </citation>
    <scope>NUCLEOTIDE SEQUENCE [LARGE SCALE GENOMIC DNA]</scope>
    <source>
        <strain evidence="10">SpSt-966</strain>
    </source>
</reference>
<keyword evidence="8" id="KW-0812">Transmembrane</keyword>
<dbReference type="GO" id="GO:0016020">
    <property type="term" value="C:membrane"/>
    <property type="evidence" value="ECO:0007669"/>
    <property type="project" value="InterPro"/>
</dbReference>
<keyword evidence="5 7" id="KW-0443">Lipid metabolism</keyword>
<evidence type="ECO:0000256" key="6">
    <source>
        <dbReference type="ARBA" id="ARBA00023315"/>
    </source>
</evidence>
<name>A0A7V3RFC4_9BACT</name>
<evidence type="ECO:0000256" key="1">
    <source>
        <dbReference type="ARBA" id="ARBA00005189"/>
    </source>
</evidence>
<dbReference type="AlphaFoldDB" id="A0A7V3RFC4"/>
<evidence type="ECO:0000256" key="3">
    <source>
        <dbReference type="ARBA" id="ARBA00022516"/>
    </source>
</evidence>
<keyword evidence="8" id="KW-0472">Membrane</keyword>
<dbReference type="InterPro" id="IPR002123">
    <property type="entry name" value="Plipid/glycerol_acylTrfase"/>
</dbReference>
<comment type="domain">
    <text evidence="7">The HXXXXD motif is essential for acyltransferase activity and may constitute the binding site for the phosphate moiety of the glycerol-3-phosphate.</text>
</comment>
<dbReference type="GO" id="GO:0003841">
    <property type="term" value="F:1-acylglycerol-3-phosphate O-acyltransferase activity"/>
    <property type="evidence" value="ECO:0007669"/>
    <property type="project" value="UniProtKB-UniRule"/>
</dbReference>
<dbReference type="InterPro" id="IPR004552">
    <property type="entry name" value="AGP_acyltrans"/>
</dbReference>
<keyword evidence="8" id="KW-1133">Transmembrane helix</keyword>
<feature type="transmembrane region" description="Helical" evidence="8">
    <location>
        <begin position="6"/>
        <end position="24"/>
    </location>
</feature>